<dbReference type="AlphaFoldDB" id="A0A0F4JJ68"/>
<gene>
    <name evidence="3" type="ORF">VR44_12305</name>
</gene>
<evidence type="ECO:0000313" key="3">
    <source>
        <dbReference type="EMBL" id="KJY34240.1"/>
    </source>
</evidence>
<proteinExistence type="predicted"/>
<feature type="chain" id="PRO_5002470601" description="Haemophore haem-binding domain-containing protein" evidence="2">
    <location>
        <begin position="29"/>
        <end position="138"/>
    </location>
</feature>
<dbReference type="RefSeq" id="WP_045947492.1">
    <property type="nucleotide sequence ID" value="NZ_JZWV01000304.1"/>
</dbReference>
<dbReference type="STRING" id="68223.GCA_002028425_06562"/>
<dbReference type="Proteomes" id="UP000033551">
    <property type="component" value="Unassembled WGS sequence"/>
</dbReference>
<evidence type="ECO:0008006" key="5">
    <source>
        <dbReference type="Google" id="ProtNLM"/>
    </source>
</evidence>
<sequence length="138" mass="14364">MLANRRTAAAIGAVALAGALLSAGPAQADSASPSPSAPAKAAKQAPKGDGAKAICKRLPKTESRIGTALNRLNGDATVPGSIARLEQRVTEAKNAGHTEIQTYLNDRLTFRKSLVTTLQKRQEDLKAVSTWCTAQGSK</sequence>
<comment type="caution">
    <text evidence="3">The sequence shown here is derived from an EMBL/GenBank/DDBJ whole genome shotgun (WGS) entry which is preliminary data.</text>
</comment>
<accession>A0A0F4JJ68</accession>
<name>A0A0F4JJ68_9ACTN</name>
<evidence type="ECO:0000313" key="4">
    <source>
        <dbReference type="Proteomes" id="UP000033551"/>
    </source>
</evidence>
<feature type="signal peptide" evidence="2">
    <location>
        <begin position="1"/>
        <end position="28"/>
    </location>
</feature>
<feature type="region of interest" description="Disordered" evidence="1">
    <location>
        <begin position="24"/>
        <end position="52"/>
    </location>
</feature>
<keyword evidence="4" id="KW-1185">Reference proteome</keyword>
<evidence type="ECO:0000256" key="2">
    <source>
        <dbReference type="SAM" id="SignalP"/>
    </source>
</evidence>
<dbReference type="PATRIC" id="fig|68223.7.peg.6445"/>
<protein>
    <recommendedName>
        <fullName evidence="5">Haemophore haem-binding domain-containing protein</fullName>
    </recommendedName>
</protein>
<reference evidence="3 4" key="1">
    <citation type="submission" date="2015-02" db="EMBL/GenBank/DDBJ databases">
        <authorList>
            <person name="Ju K.-S."/>
            <person name="Doroghazi J.R."/>
            <person name="Metcalf W."/>
        </authorList>
    </citation>
    <scope>NUCLEOTIDE SEQUENCE [LARGE SCALE GENOMIC DNA]</scope>
    <source>
        <strain evidence="3 4">NRRL ISP-5550</strain>
    </source>
</reference>
<dbReference type="OrthoDB" id="3872804at2"/>
<evidence type="ECO:0000256" key="1">
    <source>
        <dbReference type="SAM" id="MobiDB-lite"/>
    </source>
</evidence>
<keyword evidence="2" id="KW-0732">Signal</keyword>
<organism evidence="3 4">
    <name type="scientific">Streptomyces katrae</name>
    <dbReference type="NCBI Taxonomy" id="68223"/>
    <lineage>
        <taxon>Bacteria</taxon>
        <taxon>Bacillati</taxon>
        <taxon>Actinomycetota</taxon>
        <taxon>Actinomycetes</taxon>
        <taxon>Kitasatosporales</taxon>
        <taxon>Streptomycetaceae</taxon>
        <taxon>Streptomyces</taxon>
    </lineage>
</organism>
<dbReference type="EMBL" id="JZWV01000304">
    <property type="protein sequence ID" value="KJY34240.1"/>
    <property type="molecule type" value="Genomic_DNA"/>
</dbReference>